<feature type="transmembrane region" description="Helical" evidence="10">
    <location>
        <begin position="2115"/>
        <end position="2133"/>
    </location>
</feature>
<feature type="chain" id="PRO_5014418790" description="ABC transporter domain-containing protein" evidence="11">
    <location>
        <begin position="25"/>
        <end position="2255"/>
    </location>
</feature>
<feature type="region of interest" description="Disordered" evidence="9">
    <location>
        <begin position="941"/>
        <end position="962"/>
    </location>
</feature>
<evidence type="ECO:0000256" key="4">
    <source>
        <dbReference type="ARBA" id="ARBA00022692"/>
    </source>
</evidence>
<dbReference type="SMART" id="SM01411">
    <property type="entry name" value="Ephrin_rec_like"/>
    <property type="match status" value="2"/>
</dbReference>
<feature type="signal peptide" evidence="11">
    <location>
        <begin position="1"/>
        <end position="24"/>
    </location>
</feature>
<dbReference type="GO" id="GO:0005524">
    <property type="term" value="F:ATP binding"/>
    <property type="evidence" value="ECO:0007669"/>
    <property type="project" value="UniProtKB-KW"/>
</dbReference>
<dbReference type="GO" id="GO:0042626">
    <property type="term" value="F:ATPase-coupled transmembrane transporter activity"/>
    <property type="evidence" value="ECO:0000318"/>
    <property type="project" value="GO_Central"/>
</dbReference>
<keyword evidence="5" id="KW-0547">Nucleotide-binding</keyword>
<keyword evidence="6" id="KW-0067">ATP-binding</keyword>
<name>A0A2K3E332_CHLRE</name>
<evidence type="ECO:0000256" key="11">
    <source>
        <dbReference type="SAM" id="SignalP"/>
    </source>
</evidence>
<comment type="subcellular location">
    <subcellularLocation>
        <location evidence="1">Membrane</location>
        <topology evidence="1">Multi-pass membrane protein</topology>
    </subcellularLocation>
</comment>
<evidence type="ECO:0000259" key="13">
    <source>
        <dbReference type="PROSITE" id="PS50893"/>
    </source>
</evidence>
<evidence type="ECO:0000256" key="8">
    <source>
        <dbReference type="ARBA" id="ARBA00023136"/>
    </source>
</evidence>
<dbReference type="InterPro" id="IPR003439">
    <property type="entry name" value="ABC_transporter-like_ATP-bd"/>
</dbReference>
<keyword evidence="11" id="KW-0732">Signal</keyword>
<dbReference type="Proteomes" id="UP000006906">
    <property type="component" value="Chromosome 2"/>
</dbReference>
<feature type="region of interest" description="Disordered" evidence="9">
    <location>
        <begin position="1608"/>
        <end position="1630"/>
    </location>
</feature>
<evidence type="ECO:0000313" key="15">
    <source>
        <dbReference type="Proteomes" id="UP000006906"/>
    </source>
</evidence>
<feature type="transmembrane region" description="Helical" evidence="10">
    <location>
        <begin position="2061"/>
        <end position="2078"/>
    </location>
</feature>
<evidence type="ECO:0000256" key="3">
    <source>
        <dbReference type="ARBA" id="ARBA00022448"/>
    </source>
</evidence>
<dbReference type="InterPro" id="IPR003593">
    <property type="entry name" value="AAA+_ATPase"/>
</dbReference>
<evidence type="ECO:0000256" key="1">
    <source>
        <dbReference type="ARBA" id="ARBA00004141"/>
    </source>
</evidence>
<keyword evidence="8 10" id="KW-0472">Membrane</keyword>
<proteinExistence type="inferred from homology"/>
<protein>
    <recommendedName>
        <fullName evidence="16">ABC transporter domain-containing protein</fullName>
    </recommendedName>
</protein>
<feature type="transmembrane region" description="Helical" evidence="10">
    <location>
        <begin position="2090"/>
        <end position="2109"/>
    </location>
</feature>
<evidence type="ECO:0000256" key="10">
    <source>
        <dbReference type="SAM" id="Phobius"/>
    </source>
</evidence>
<feature type="compositionally biased region" description="Basic and acidic residues" evidence="9">
    <location>
        <begin position="941"/>
        <end position="950"/>
    </location>
</feature>
<dbReference type="EMBL" id="CM008963">
    <property type="protein sequence ID" value="PNW87191.1"/>
    <property type="molecule type" value="Genomic_DNA"/>
</dbReference>
<dbReference type="InterPro" id="IPR002048">
    <property type="entry name" value="EF_hand_dom"/>
</dbReference>
<dbReference type="ExpressionAtlas" id="A0A2K3E332">
    <property type="expression patterns" value="baseline"/>
</dbReference>
<dbReference type="InParanoid" id="A0A2K3E332"/>
<dbReference type="PANTHER" id="PTHR48041">
    <property type="entry name" value="ABC TRANSPORTER G FAMILY MEMBER 28"/>
    <property type="match status" value="1"/>
</dbReference>
<dbReference type="PROSITE" id="PS00211">
    <property type="entry name" value="ABC_TRANSPORTER_1"/>
    <property type="match status" value="1"/>
</dbReference>
<keyword evidence="4 10" id="KW-0812">Transmembrane</keyword>
<feature type="transmembrane region" description="Helical" evidence="10">
    <location>
        <begin position="2008"/>
        <end position="2026"/>
    </location>
</feature>
<dbReference type="Pfam" id="PF19055">
    <property type="entry name" value="ABC2_membrane_7"/>
    <property type="match status" value="2"/>
</dbReference>
<accession>A0A2K3E332</accession>
<dbReference type="PROSITE" id="PS50893">
    <property type="entry name" value="ABC_TRANSPORTER_2"/>
    <property type="match status" value="1"/>
</dbReference>
<feature type="compositionally biased region" description="Low complexity" evidence="9">
    <location>
        <begin position="1788"/>
        <end position="1801"/>
    </location>
</feature>
<evidence type="ECO:0000256" key="6">
    <source>
        <dbReference type="ARBA" id="ARBA00022840"/>
    </source>
</evidence>
<evidence type="ECO:0000256" key="5">
    <source>
        <dbReference type="ARBA" id="ARBA00022741"/>
    </source>
</evidence>
<dbReference type="CDD" id="cd03213">
    <property type="entry name" value="ABCG_EPDR"/>
    <property type="match status" value="1"/>
</dbReference>
<feature type="transmembrane region" description="Helical" evidence="10">
    <location>
        <begin position="2228"/>
        <end position="2249"/>
    </location>
</feature>
<evidence type="ECO:0000256" key="7">
    <source>
        <dbReference type="ARBA" id="ARBA00022989"/>
    </source>
</evidence>
<dbReference type="PANTHER" id="PTHR48041:SF91">
    <property type="entry name" value="ABC TRANSPORTER G FAMILY MEMBER 28"/>
    <property type="match status" value="1"/>
</dbReference>
<feature type="compositionally biased region" description="Low complexity" evidence="9">
    <location>
        <begin position="1859"/>
        <end position="1891"/>
    </location>
</feature>
<dbReference type="Gramene" id="PNW87191">
    <property type="protein sequence ID" value="PNW87191"/>
    <property type="gene ID" value="CHLRE_02g112550v5"/>
</dbReference>
<dbReference type="GO" id="GO:0005509">
    <property type="term" value="F:calcium ion binding"/>
    <property type="evidence" value="ECO:0007669"/>
    <property type="project" value="InterPro"/>
</dbReference>
<dbReference type="InterPro" id="IPR011992">
    <property type="entry name" value="EF-hand-dom_pair"/>
</dbReference>
<dbReference type="OrthoDB" id="1720926at2759"/>
<dbReference type="InterPro" id="IPR050352">
    <property type="entry name" value="ABCG_transporters"/>
</dbReference>
<dbReference type="InterPro" id="IPR017871">
    <property type="entry name" value="ABC_transporter-like_CS"/>
</dbReference>
<keyword evidence="3" id="KW-0813">Transport</keyword>
<feature type="domain" description="ABC transporter" evidence="13">
    <location>
        <begin position="537"/>
        <end position="784"/>
    </location>
</feature>
<dbReference type="FunFam" id="3.40.50.300:FF:000367">
    <property type="entry name" value="ABC transporter G family member 24"/>
    <property type="match status" value="1"/>
</dbReference>
<dbReference type="KEGG" id="cre:CHLRE_02g112550v5"/>
<keyword evidence="7 10" id="KW-1133">Transmembrane helix</keyword>
<evidence type="ECO:0000313" key="14">
    <source>
        <dbReference type="EMBL" id="PNW87191.1"/>
    </source>
</evidence>
<sequence>MCGRTVLGPIGLTLLAISVNVVLGSQVQLAAGGGPRRSALSSGTACSADGQCGSKQFCLRPGLDSGAVGSCSSCWRCCLFPGVYGACPDSCGCVEGALCEARDGCSAGMFCSLADPWNLPNCQRCDTCTSNAYELRGSCSVPCASGDMGGLAALPHLTPQQYLFLSFLANEVSQQGAYVPTLLLRDELGSWLQGQGVGGEQANQTVFRMLGPVGDSNGFITAQDWMEAVTASTSLALLCPAYDPSLDVANQTRLVSEGCFCSASATAATFLCPAGQRCSRAAYSGLETDMLRAPTGQLLQAVCVPCMAGQYCGEGTYLADESDLSSLDCPSGYYCPSPGVKRECPAGAFCTERSTSAITCNYEKLLITDPYKRLPLEPETVVTRLRDKRDPLRGNYCPAQSTKPYEVCAAGYYCPNSSVQIICPKGHFCKAQSTVPWPCTYLTSCPEGTHVPSLSWMALVIAGIVLLGIPLIYFSLTQLDKSVLVEADDEAEKERDLHRSAAANRMTFRLLKSMKLSGNPLEDKYRGFGTVSPPINMEFDQLGLQIRPRGGHGEVKKVLSGVSGAFAPRRMNAILGPSGCGKTTFLNVLCGKITTGTLMGQVKINGDVMPVTRLRKIMGFVPQDDIVHEDLTVRENLNYSARMRLATDMDTQRRKHVVRDALEMLGLTAIQHYRVGTVEKRGISGGQRKRVNIGLELVAMPSLLFLDEPTSGLDATSSADILGSLVDMAGLGMNIIMVIHQPRFNSFCMFDQVLLLGTGGRTVYQGSPYAAVLYFDKHLGFKFPDRENPSDILMDIIAGKVHNENDPKLKNCNMLVEAWANSGAAWVELTEQLNPTMVFKMSEIDPEVIEDWSQQFDEVDEEQRGTLTASQLVTLFSDMGQDLALEDAIVLIKKVNSRRPASAAAKSHASSMTSAVDSAVEDLDSLVISKDQLLDALQGVREQHVQEDRGMGGGAGGGAGDGKRNAAAKFYASQFVLPDLPEVQAYRQELDRQRKNDAGAGASGRPDSASSGEGDGERRSGGRSTYHDPYAGFGGANGFGTLRITGAETMLLPTASAGGSSVAPSRAPRHDDENIDSDSYSPVHAPASPQLAMAAAVAAANAATAAAANGGGAGSYTTDGEAAQAAVPVAESLAQRNRLSPGAKGARGVTVDGGNLTVRARALPPGMTGLNGSGTSAVLRAAATATATVSDQEADAAVGADMLSSLAKRRQQLKRQMHAEIRAAGDDSEDEEEDWEGYEHDGQRSTWPAAQQQRGPVVGRGLAARNLAAMEALAKADVPLPSLPRRLEPASGAARGGIASRSDRRSTAYTALSAYVGAYNELAEQELAAAAAVDPRQSQGRASAGLLGVSSLASRAMAAARRASAKVVALNGTTATVAAEGDVWTGGVVSAAAAAAAPGTSAQRLSVVTPAALCPLGAEGTVEDVERVGGGYVDDDVDDNGPAPSASAVLALPPLLQQLASAPLTSVLRGPVAEATEESPTKAAAELAASMRSGSSSGGAGTASALQLAPGAPPPPWLQRRLQANGGAVLKGRSPLAPATLGAEASPRDGSDTEVSGHLGPAPASGHESDSNTGGTGTGTAAAGGRTRVSYNGLASGGPHIRTTRLAVTTSAASVTSPSHRAPSDAGNALQLPALGTDVSAGTATTVHLGGENTDTHIAGGGESENEPTSGGGGAGFKPAHAAGSGGSPGHSSYDNTPMAAQRAASEAALLGRASNGGSNAALSRFADSTRLEADGHILDHAYTTGEVGSANGIADQPRRGGGRQRRASVGAMPGGARKQRRQSWLQASFSSSQGGAADSGNGTPGGANGRKGPKKDTLYVNSLLSNALVGAWAATQSVTAGRMNQSVARLLRPQLEGAAPSMSAGGHAASGTATPSRHGAASNGGANPNAVGGGRTGSVLGALFGGVHRSQQSTTGVAHGFEVGSKAPSSTGGVGLNQALQARLDMEEALASRKSQGFFAQLLLLLRRGAIKYVRSFWPMRVVDTILQLAAAFIIGLVHGTKWGLTSVPSNAVMCMVCLGVLSCVTHLRTFSQSRVLLWREAASGMSVLAYYLSQNIIDQIWVFAAPALSLGVYYYLTLPRMPFSEFYVVGLFVCWWASGMAYLVSAVLPPQNVLMAGVFISLIFGAFLHGLSPTVASARGTLLEGVLGLSYNRWAMEIVSINEMKYYQDDMRNVIIMMARGIGLCGVDLLLEDDGSEGISASEAVSFLRIQYNFNMGYCNKYKSTAYGVLVALGLGFRMLAFIFLRFNTAKHH</sequence>
<dbReference type="GO" id="GO:0016020">
    <property type="term" value="C:membrane"/>
    <property type="evidence" value="ECO:0000318"/>
    <property type="project" value="GO_Central"/>
</dbReference>
<reference evidence="14 15" key="1">
    <citation type="journal article" date="2007" name="Science">
        <title>The Chlamydomonas genome reveals the evolution of key animal and plant functions.</title>
        <authorList>
            <person name="Merchant S.S."/>
            <person name="Prochnik S.E."/>
            <person name="Vallon O."/>
            <person name="Harris E.H."/>
            <person name="Karpowicz S.J."/>
            <person name="Witman G.B."/>
            <person name="Terry A."/>
            <person name="Salamov A."/>
            <person name="Fritz-Laylin L.K."/>
            <person name="Marechal-Drouard L."/>
            <person name="Marshall W.F."/>
            <person name="Qu L.H."/>
            <person name="Nelson D.R."/>
            <person name="Sanderfoot A.A."/>
            <person name="Spalding M.H."/>
            <person name="Kapitonov V.V."/>
            <person name="Ren Q."/>
            <person name="Ferris P."/>
            <person name="Lindquist E."/>
            <person name="Shapiro H."/>
            <person name="Lucas S.M."/>
            <person name="Grimwood J."/>
            <person name="Schmutz J."/>
            <person name="Cardol P."/>
            <person name="Cerutti H."/>
            <person name="Chanfreau G."/>
            <person name="Chen C.L."/>
            <person name="Cognat V."/>
            <person name="Croft M.T."/>
            <person name="Dent R."/>
            <person name="Dutcher S."/>
            <person name="Fernandez E."/>
            <person name="Fukuzawa H."/>
            <person name="Gonzalez-Ballester D."/>
            <person name="Gonzalez-Halphen D."/>
            <person name="Hallmann A."/>
            <person name="Hanikenne M."/>
            <person name="Hippler M."/>
            <person name="Inwood W."/>
            <person name="Jabbari K."/>
            <person name="Kalanon M."/>
            <person name="Kuras R."/>
            <person name="Lefebvre P.A."/>
            <person name="Lemaire S.D."/>
            <person name="Lobanov A.V."/>
            <person name="Lohr M."/>
            <person name="Manuell A."/>
            <person name="Meier I."/>
            <person name="Mets L."/>
            <person name="Mittag M."/>
            <person name="Mittelmeier T."/>
            <person name="Moroney J.V."/>
            <person name="Moseley J."/>
            <person name="Napoli C."/>
            <person name="Nedelcu A.M."/>
            <person name="Niyogi K."/>
            <person name="Novoselov S.V."/>
            <person name="Paulsen I.T."/>
            <person name="Pazour G."/>
            <person name="Purton S."/>
            <person name="Ral J.P."/>
            <person name="Riano-Pachon D.M."/>
            <person name="Riekhof W."/>
            <person name="Rymarquis L."/>
            <person name="Schroda M."/>
            <person name="Stern D."/>
            <person name="Umen J."/>
            <person name="Willows R."/>
            <person name="Wilson N."/>
            <person name="Zimmer S.L."/>
            <person name="Allmer J."/>
            <person name="Balk J."/>
            <person name="Bisova K."/>
            <person name="Chen C.J."/>
            <person name="Elias M."/>
            <person name="Gendler K."/>
            <person name="Hauser C."/>
            <person name="Lamb M.R."/>
            <person name="Ledford H."/>
            <person name="Long J.C."/>
            <person name="Minagawa J."/>
            <person name="Page M.D."/>
            <person name="Pan J."/>
            <person name="Pootakham W."/>
            <person name="Roje S."/>
            <person name="Rose A."/>
            <person name="Stahlberg E."/>
            <person name="Terauchi A.M."/>
            <person name="Yang P."/>
            <person name="Ball S."/>
            <person name="Bowler C."/>
            <person name="Dieckmann C.L."/>
            <person name="Gladyshev V.N."/>
            <person name="Green P."/>
            <person name="Jorgensen R."/>
            <person name="Mayfield S."/>
            <person name="Mueller-Roeber B."/>
            <person name="Rajamani S."/>
            <person name="Sayre R.T."/>
            <person name="Brokstein P."/>
            <person name="Dubchak I."/>
            <person name="Goodstein D."/>
            <person name="Hornick L."/>
            <person name="Huang Y.W."/>
            <person name="Jhaveri J."/>
            <person name="Luo Y."/>
            <person name="Martinez D."/>
            <person name="Ngau W.C."/>
            <person name="Otillar B."/>
            <person name="Poliakov A."/>
            <person name="Porter A."/>
            <person name="Szajkowski L."/>
            <person name="Werner G."/>
            <person name="Zhou K."/>
            <person name="Grigoriev I.V."/>
            <person name="Rokhsar D.S."/>
            <person name="Grossman A.R."/>
        </authorList>
    </citation>
    <scope>NUCLEOTIDE SEQUENCE [LARGE SCALE GENOMIC DNA]</scope>
    <source>
        <strain evidence="15">CC-503</strain>
    </source>
</reference>
<evidence type="ECO:0000256" key="2">
    <source>
        <dbReference type="ARBA" id="ARBA00005814"/>
    </source>
</evidence>
<dbReference type="Pfam" id="PF00005">
    <property type="entry name" value="ABC_tran"/>
    <property type="match status" value="1"/>
</dbReference>
<feature type="region of interest" description="Disordered" evidence="9">
    <location>
        <begin position="1055"/>
        <end position="1084"/>
    </location>
</feature>
<dbReference type="InterPro" id="IPR043926">
    <property type="entry name" value="ABCG_dom"/>
</dbReference>
<dbReference type="Gene3D" id="1.10.238.10">
    <property type="entry name" value="EF-hand"/>
    <property type="match status" value="1"/>
</dbReference>
<gene>
    <name evidence="14" type="ORF">CHLRE_02g112550v5</name>
</gene>
<dbReference type="RefSeq" id="XP_001699911.2">
    <property type="nucleotide sequence ID" value="XM_001699859.2"/>
</dbReference>
<feature type="region of interest" description="Disordered" evidence="9">
    <location>
        <begin position="1859"/>
        <end position="1893"/>
    </location>
</feature>
<feature type="transmembrane region" description="Helical" evidence="10">
    <location>
        <begin position="1983"/>
        <end position="2002"/>
    </location>
</feature>
<evidence type="ECO:0008006" key="16">
    <source>
        <dbReference type="Google" id="ProtNLM"/>
    </source>
</evidence>
<dbReference type="Gene3D" id="3.40.50.300">
    <property type="entry name" value="P-loop containing nucleotide triphosphate hydrolases"/>
    <property type="match status" value="1"/>
</dbReference>
<dbReference type="PROSITE" id="PS50222">
    <property type="entry name" value="EF_HAND_2"/>
    <property type="match status" value="1"/>
</dbReference>
<feature type="region of interest" description="Disordered" evidence="9">
    <location>
        <begin position="1471"/>
        <end position="1585"/>
    </location>
</feature>
<feature type="region of interest" description="Disordered" evidence="9">
    <location>
        <begin position="1748"/>
        <end position="1815"/>
    </location>
</feature>
<organism evidence="14 15">
    <name type="scientific">Chlamydomonas reinhardtii</name>
    <name type="common">Chlamydomonas smithii</name>
    <dbReference type="NCBI Taxonomy" id="3055"/>
    <lineage>
        <taxon>Eukaryota</taxon>
        <taxon>Viridiplantae</taxon>
        <taxon>Chlorophyta</taxon>
        <taxon>core chlorophytes</taxon>
        <taxon>Chlorophyceae</taxon>
        <taxon>CS clade</taxon>
        <taxon>Chlamydomonadales</taxon>
        <taxon>Chlamydomonadaceae</taxon>
        <taxon>Chlamydomonas</taxon>
    </lineage>
</organism>
<dbReference type="GO" id="GO:0016887">
    <property type="term" value="F:ATP hydrolysis activity"/>
    <property type="evidence" value="ECO:0007669"/>
    <property type="project" value="InterPro"/>
</dbReference>
<dbReference type="SUPFAM" id="SSF52540">
    <property type="entry name" value="P-loop containing nucleoside triphosphate hydrolases"/>
    <property type="match status" value="1"/>
</dbReference>
<dbReference type="SMART" id="SM00382">
    <property type="entry name" value="AAA"/>
    <property type="match status" value="1"/>
</dbReference>
<dbReference type="GeneID" id="5725462"/>
<dbReference type="PaxDb" id="3055-EDP07607"/>
<evidence type="ECO:0000256" key="9">
    <source>
        <dbReference type="SAM" id="MobiDB-lite"/>
    </source>
</evidence>
<dbReference type="FunCoup" id="A0A2K3E332">
    <property type="interactions" value="12"/>
</dbReference>
<feature type="domain" description="EF-hand" evidence="12">
    <location>
        <begin position="847"/>
        <end position="882"/>
    </location>
</feature>
<feature type="region of interest" description="Disordered" evidence="9">
    <location>
        <begin position="1652"/>
        <end position="1701"/>
    </location>
</feature>
<dbReference type="GO" id="GO:0140359">
    <property type="term" value="F:ABC-type transporter activity"/>
    <property type="evidence" value="ECO:0007669"/>
    <property type="project" value="InterPro"/>
</dbReference>
<dbReference type="InterPro" id="IPR027417">
    <property type="entry name" value="P-loop_NTPase"/>
</dbReference>
<comment type="similarity">
    <text evidence="2">Belongs to the ABC transporter superfamily. ABCG family. Eye pigment precursor importer (TC 3.A.1.204) subfamily.</text>
</comment>
<dbReference type="SUPFAM" id="SSF47473">
    <property type="entry name" value="EF-hand"/>
    <property type="match status" value="1"/>
</dbReference>
<evidence type="ECO:0000259" key="12">
    <source>
        <dbReference type="PROSITE" id="PS50222"/>
    </source>
</evidence>
<feature type="compositionally biased region" description="Gly residues" evidence="9">
    <location>
        <begin position="951"/>
        <end position="960"/>
    </location>
</feature>
<dbReference type="GO" id="GO:0055085">
    <property type="term" value="P:transmembrane transport"/>
    <property type="evidence" value="ECO:0000318"/>
    <property type="project" value="GO_Central"/>
</dbReference>
<feature type="compositionally biased region" description="Low complexity" evidence="9">
    <location>
        <begin position="1608"/>
        <end position="1617"/>
    </location>
</feature>
<keyword evidence="15" id="KW-1185">Reference proteome</keyword>
<feature type="region of interest" description="Disordered" evidence="9">
    <location>
        <begin position="991"/>
        <end position="1030"/>
    </location>
</feature>